<dbReference type="GO" id="GO:0008235">
    <property type="term" value="F:metalloexopeptidase activity"/>
    <property type="evidence" value="ECO:0007669"/>
    <property type="project" value="InterPro"/>
</dbReference>
<evidence type="ECO:0000256" key="6">
    <source>
        <dbReference type="ARBA" id="ARBA00022833"/>
    </source>
</evidence>
<evidence type="ECO:0000256" key="5">
    <source>
        <dbReference type="ARBA" id="ARBA00022801"/>
    </source>
</evidence>
<evidence type="ECO:0000256" key="1">
    <source>
        <dbReference type="ARBA" id="ARBA00022438"/>
    </source>
</evidence>
<dbReference type="InterPro" id="IPR046450">
    <property type="entry name" value="PA_dom_sf"/>
</dbReference>
<keyword evidence="6" id="KW-0862">Zinc</keyword>
<keyword evidence="9" id="KW-0121">Carboxypeptidase</keyword>
<dbReference type="InterPro" id="IPR045175">
    <property type="entry name" value="M28_fam"/>
</dbReference>
<dbReference type="GO" id="GO:0004180">
    <property type="term" value="F:carboxypeptidase activity"/>
    <property type="evidence" value="ECO:0007669"/>
    <property type="project" value="UniProtKB-KW"/>
</dbReference>
<evidence type="ECO:0000313" key="9">
    <source>
        <dbReference type="EMBL" id="SHK71148.1"/>
    </source>
</evidence>
<evidence type="ECO:0000259" key="8">
    <source>
        <dbReference type="Pfam" id="PF04389"/>
    </source>
</evidence>
<organism evidence="9 10">
    <name type="scientific">Rhodothermus profundi</name>
    <dbReference type="NCBI Taxonomy" id="633813"/>
    <lineage>
        <taxon>Bacteria</taxon>
        <taxon>Pseudomonadati</taxon>
        <taxon>Rhodothermota</taxon>
        <taxon>Rhodothermia</taxon>
        <taxon>Rhodothermales</taxon>
        <taxon>Rhodothermaceae</taxon>
        <taxon>Rhodothermus</taxon>
    </lineage>
</organism>
<evidence type="ECO:0000256" key="7">
    <source>
        <dbReference type="SAM" id="SignalP"/>
    </source>
</evidence>
<keyword evidence="2" id="KW-0645">Protease</keyword>
<keyword evidence="3" id="KW-0479">Metal-binding</keyword>
<reference evidence="10" key="1">
    <citation type="submission" date="2016-11" db="EMBL/GenBank/DDBJ databases">
        <authorList>
            <person name="Varghese N."/>
            <person name="Submissions S."/>
        </authorList>
    </citation>
    <scope>NUCLEOTIDE SEQUENCE [LARGE SCALE GENOMIC DNA]</scope>
    <source>
        <strain evidence="10">DSM 22212</strain>
    </source>
</reference>
<feature type="signal peptide" evidence="7">
    <location>
        <begin position="1"/>
        <end position="19"/>
    </location>
</feature>
<dbReference type="PANTHER" id="PTHR12147">
    <property type="entry name" value="METALLOPEPTIDASE M28 FAMILY MEMBER"/>
    <property type="match status" value="1"/>
</dbReference>
<dbReference type="Pfam" id="PF04389">
    <property type="entry name" value="Peptidase_M28"/>
    <property type="match status" value="1"/>
</dbReference>
<dbReference type="CDD" id="cd04821">
    <property type="entry name" value="PA_M28_1_2"/>
    <property type="match status" value="1"/>
</dbReference>
<evidence type="ECO:0000256" key="3">
    <source>
        <dbReference type="ARBA" id="ARBA00022723"/>
    </source>
</evidence>
<dbReference type="PANTHER" id="PTHR12147:SF56">
    <property type="entry name" value="AMINOPEPTIDASE YDR415C-RELATED"/>
    <property type="match status" value="1"/>
</dbReference>
<dbReference type="AlphaFoldDB" id="A0A1M6UPP5"/>
<evidence type="ECO:0000256" key="4">
    <source>
        <dbReference type="ARBA" id="ARBA00022729"/>
    </source>
</evidence>
<dbReference type="InterPro" id="IPR007484">
    <property type="entry name" value="Peptidase_M28"/>
</dbReference>
<dbReference type="GO" id="GO:0006508">
    <property type="term" value="P:proteolysis"/>
    <property type="evidence" value="ECO:0007669"/>
    <property type="project" value="UniProtKB-KW"/>
</dbReference>
<keyword evidence="10" id="KW-1185">Reference proteome</keyword>
<proteinExistence type="predicted"/>
<dbReference type="GO" id="GO:0004177">
    <property type="term" value="F:aminopeptidase activity"/>
    <property type="evidence" value="ECO:0007669"/>
    <property type="project" value="UniProtKB-KW"/>
</dbReference>
<dbReference type="SUPFAM" id="SSF53187">
    <property type="entry name" value="Zn-dependent exopeptidases"/>
    <property type="match status" value="1"/>
</dbReference>
<dbReference type="STRING" id="633813.SAMN04488087_1806"/>
<feature type="chain" id="PRO_5012793845" evidence="7">
    <location>
        <begin position="20"/>
        <end position="556"/>
    </location>
</feature>
<dbReference type="GO" id="GO:0046872">
    <property type="term" value="F:metal ion binding"/>
    <property type="evidence" value="ECO:0007669"/>
    <property type="project" value="UniProtKB-KW"/>
</dbReference>
<dbReference type="EMBL" id="FRAU01000005">
    <property type="protein sequence ID" value="SHK71148.1"/>
    <property type="molecule type" value="Genomic_DNA"/>
</dbReference>
<gene>
    <name evidence="9" type="ORF">SAMN04488087_1806</name>
</gene>
<evidence type="ECO:0000256" key="2">
    <source>
        <dbReference type="ARBA" id="ARBA00022670"/>
    </source>
</evidence>
<name>A0A1M6UPP5_9BACT</name>
<accession>A0A1M6UPP5</accession>
<sequence length="556" mass="61242">MRLSLCCILIGLLPLACQTADPIRTAHEAITPELLAEHIQVLASDAFLGRAPASPGEEKTVTYLVEQFQTLGLRPGNGDRYTQEVPLSEITADPSSAQMEVRGRRGRLQFRYGDEAMFWTKRLVSDVSVTGSDMVFVGYGIVAPEYGWNDYAGVDVRGKTVVMLVNDPGYATGDSTLFTGRAMTYYGRWTYKFEEAARQGAAAALIIHETGPAGYPWAVVEGSWSGPQFTLVNAQQNRDRCAIEGWLTYEAAQRLFELAGQDLTQLKAAAARPGFQAVPLNLRFSASLRNTIREVRSQNVLALLPGRERPDEVVIYTAHWDHLGVDPSLPGDSIYNGALDNATGTAGLLALARAFTALPEPPARSVLFLAVTAEEQGLLGSAYYATHPVFPPEKTVAVLNMDGLNVLGPMRDVTVIGYGLSELDDYAAAAAEAQGRYLRPDPEPEKGYYYRSDHFSFARVGIPALYLDAGIDHVTHGSEWTLARRAEYVERHYHKPSDEYDPAWDLRGAVEDLRLFFDIGYRLANGTDFPNWREGTPFRALRDRQRAQATAPPTTP</sequence>
<evidence type="ECO:0000313" key="10">
    <source>
        <dbReference type="Proteomes" id="UP000185812"/>
    </source>
</evidence>
<dbReference type="FunFam" id="3.40.630.10:FF:000088">
    <property type="entry name" value="Peptidase M20"/>
    <property type="match status" value="1"/>
</dbReference>
<keyword evidence="4 7" id="KW-0732">Signal</keyword>
<keyword evidence="1" id="KW-0031">Aminopeptidase</keyword>
<dbReference type="Gene3D" id="3.40.630.10">
    <property type="entry name" value="Zn peptidases"/>
    <property type="match status" value="2"/>
</dbReference>
<dbReference type="Proteomes" id="UP000185812">
    <property type="component" value="Unassembled WGS sequence"/>
</dbReference>
<dbReference type="RefSeq" id="WP_072715635.1">
    <property type="nucleotide sequence ID" value="NZ_FRAU01000005.1"/>
</dbReference>
<feature type="domain" description="Peptidase M28" evidence="8">
    <location>
        <begin position="299"/>
        <end position="511"/>
    </location>
</feature>
<dbReference type="SUPFAM" id="SSF52025">
    <property type="entry name" value="PA domain"/>
    <property type="match status" value="1"/>
</dbReference>
<dbReference type="OrthoDB" id="9764939at2"/>
<keyword evidence="5" id="KW-0378">Hydrolase</keyword>
<protein>
    <submittedName>
        <fullName evidence="9">Zn-dependent amino-or carboxypeptidase, M28 family</fullName>
    </submittedName>
</protein>
<dbReference type="CDD" id="cd05660">
    <property type="entry name" value="M28_like_PA"/>
    <property type="match status" value="1"/>
</dbReference>